<evidence type="ECO:0000313" key="2">
    <source>
        <dbReference type="Proteomes" id="UP001209854"/>
    </source>
</evidence>
<keyword evidence="2" id="KW-1185">Reference proteome</keyword>
<sequence length="166" mass="19067">MSNYKWSGWGFLPLMLSKKQTQTLLSSQPWKHWSEGLTIDQIKDIRRFYTRSGATTLRPMDGGRYILNLNEASSGCLIFSTDLYEIKLEKLQLLLINDIGLIYCHLTSSSSYNSKTISIINRTVFSWQPRTNSSQCPKWKSTSEENKTLCEHISDILSVPVDDDSY</sequence>
<gene>
    <name evidence="1" type="ORF">NX722_15295</name>
</gene>
<organism evidence="1 2">
    <name type="scientific">Endozoicomonas gorgoniicola</name>
    <dbReference type="NCBI Taxonomy" id="1234144"/>
    <lineage>
        <taxon>Bacteria</taxon>
        <taxon>Pseudomonadati</taxon>
        <taxon>Pseudomonadota</taxon>
        <taxon>Gammaproteobacteria</taxon>
        <taxon>Oceanospirillales</taxon>
        <taxon>Endozoicomonadaceae</taxon>
        <taxon>Endozoicomonas</taxon>
    </lineage>
</organism>
<dbReference type="RefSeq" id="WP_262563701.1">
    <property type="nucleotide sequence ID" value="NZ_JAPFCC010000001.1"/>
</dbReference>
<name>A0ABT3MX53_9GAMM</name>
<dbReference type="Proteomes" id="UP001209854">
    <property type="component" value="Unassembled WGS sequence"/>
</dbReference>
<dbReference type="EMBL" id="JAPFCC010000001">
    <property type="protein sequence ID" value="MCW7553962.1"/>
    <property type="molecule type" value="Genomic_DNA"/>
</dbReference>
<accession>A0ABT3MX53</accession>
<reference evidence="1 2" key="1">
    <citation type="submission" date="2022-10" db="EMBL/GenBank/DDBJ databases">
        <title>High-quality genome sequences of two octocoral-associated bacteria, Endozoicomonas euniceicola EF212 and Endozoicomonas gorgoniicola PS125.</title>
        <authorList>
            <person name="Chiou Y.-J."/>
            <person name="Chen Y.-H."/>
        </authorList>
    </citation>
    <scope>NUCLEOTIDE SEQUENCE [LARGE SCALE GENOMIC DNA]</scope>
    <source>
        <strain evidence="1 2">PS125</strain>
    </source>
</reference>
<evidence type="ECO:0000313" key="1">
    <source>
        <dbReference type="EMBL" id="MCW7553962.1"/>
    </source>
</evidence>
<proteinExistence type="predicted"/>
<comment type="caution">
    <text evidence="1">The sequence shown here is derived from an EMBL/GenBank/DDBJ whole genome shotgun (WGS) entry which is preliminary data.</text>
</comment>
<protein>
    <submittedName>
        <fullName evidence="1">Uncharacterized protein</fullName>
    </submittedName>
</protein>